<evidence type="ECO:0000313" key="7">
    <source>
        <dbReference type="EMBL" id="AIQ59166.1"/>
    </source>
</evidence>
<dbReference type="CDD" id="cd06171">
    <property type="entry name" value="Sigma70_r4"/>
    <property type="match status" value="1"/>
</dbReference>
<reference evidence="7" key="1">
    <citation type="submission" date="2014-08" db="EMBL/GenBank/DDBJ databases">
        <title>Comparative genomics of the Paenibacillus odorifer group.</title>
        <authorList>
            <person name="den Bakker H.C."/>
            <person name="Tsai Y.-C.Y.-C."/>
            <person name="Martin N."/>
            <person name="Korlach J."/>
            <person name="Wiedmann M."/>
        </authorList>
    </citation>
    <scope>NUCLEOTIDE SEQUENCE [LARGE SCALE GENOMIC DNA]</scope>
    <source>
        <strain evidence="7">DSM 13188</strain>
    </source>
</reference>
<proteinExistence type="inferred from homology"/>
<feature type="domain" description="RNA polymerase sigma-70 region 2" evidence="5">
    <location>
        <begin position="16"/>
        <end position="75"/>
    </location>
</feature>
<dbReference type="InterPro" id="IPR007627">
    <property type="entry name" value="RNA_pol_sigma70_r2"/>
</dbReference>
<dbReference type="Pfam" id="PF08281">
    <property type="entry name" value="Sigma70_r4_2"/>
    <property type="match status" value="1"/>
</dbReference>
<dbReference type="InterPro" id="IPR013324">
    <property type="entry name" value="RNA_pol_sigma_r3/r4-like"/>
</dbReference>
<dbReference type="EMBL" id="CP009285">
    <property type="protein sequence ID" value="AIQ59166.1"/>
    <property type="molecule type" value="Genomic_DNA"/>
</dbReference>
<dbReference type="RefSeq" id="WP_245647840.1">
    <property type="nucleotide sequence ID" value="NZ_CP009285.1"/>
</dbReference>
<comment type="similarity">
    <text evidence="1">Belongs to the sigma-70 factor family. ECF subfamily.</text>
</comment>
<evidence type="ECO:0000259" key="6">
    <source>
        <dbReference type="Pfam" id="PF08281"/>
    </source>
</evidence>
<dbReference type="NCBIfam" id="TIGR02937">
    <property type="entry name" value="sigma70-ECF"/>
    <property type="match status" value="1"/>
</dbReference>
<dbReference type="Proteomes" id="UP000029518">
    <property type="component" value="Chromosome"/>
</dbReference>
<evidence type="ECO:0000256" key="1">
    <source>
        <dbReference type="ARBA" id="ARBA00010641"/>
    </source>
</evidence>
<organism evidence="7 8">
    <name type="scientific">Paenibacillus borealis</name>
    <dbReference type="NCBI Taxonomy" id="160799"/>
    <lineage>
        <taxon>Bacteria</taxon>
        <taxon>Bacillati</taxon>
        <taxon>Bacillota</taxon>
        <taxon>Bacilli</taxon>
        <taxon>Bacillales</taxon>
        <taxon>Paenibacillaceae</taxon>
        <taxon>Paenibacillus</taxon>
    </lineage>
</organism>
<dbReference type="Gene3D" id="1.10.10.10">
    <property type="entry name" value="Winged helix-like DNA-binding domain superfamily/Winged helix DNA-binding domain"/>
    <property type="match status" value="1"/>
</dbReference>
<dbReference type="InterPro" id="IPR014284">
    <property type="entry name" value="RNA_pol_sigma-70_dom"/>
</dbReference>
<dbReference type="GO" id="GO:0003677">
    <property type="term" value="F:DNA binding"/>
    <property type="evidence" value="ECO:0007669"/>
    <property type="project" value="InterPro"/>
</dbReference>
<dbReference type="KEGG" id="pbd:PBOR_21175"/>
<dbReference type="Pfam" id="PF04542">
    <property type="entry name" value="Sigma70_r2"/>
    <property type="match status" value="1"/>
</dbReference>
<protein>
    <recommendedName>
        <fullName evidence="9">RNA polymerase subunit sigma-70</fullName>
    </recommendedName>
</protein>
<gene>
    <name evidence="7" type="ORF">PBOR_21175</name>
</gene>
<dbReference type="SUPFAM" id="SSF88659">
    <property type="entry name" value="Sigma3 and sigma4 domains of RNA polymerase sigma factors"/>
    <property type="match status" value="1"/>
</dbReference>
<sequence>MGAGNKEQLLQSKMAEIRRYLIRLGAGSADAEDIVQDTVYKALLYVDGIDGHKFSAWLYKVAINSYYDLCRRQARFRYSEEIHDYEAPESELPESILLRQEQRVLIEKILGRMNPANRQLILLKYELEFSYKQIAALLGVTEGTVKASLYRARQQFQHIYGGEAE</sequence>
<evidence type="ECO:0000256" key="4">
    <source>
        <dbReference type="ARBA" id="ARBA00023163"/>
    </source>
</evidence>
<evidence type="ECO:0000256" key="2">
    <source>
        <dbReference type="ARBA" id="ARBA00023015"/>
    </source>
</evidence>
<dbReference type="PANTHER" id="PTHR43133:SF51">
    <property type="entry name" value="RNA POLYMERASE SIGMA FACTOR"/>
    <property type="match status" value="1"/>
</dbReference>
<dbReference type="GO" id="GO:0016987">
    <property type="term" value="F:sigma factor activity"/>
    <property type="evidence" value="ECO:0007669"/>
    <property type="project" value="UniProtKB-KW"/>
</dbReference>
<dbReference type="InterPro" id="IPR039425">
    <property type="entry name" value="RNA_pol_sigma-70-like"/>
</dbReference>
<keyword evidence="4" id="KW-0804">Transcription</keyword>
<evidence type="ECO:0008006" key="9">
    <source>
        <dbReference type="Google" id="ProtNLM"/>
    </source>
</evidence>
<feature type="domain" description="RNA polymerase sigma factor 70 region 4 type 2" evidence="6">
    <location>
        <begin position="105"/>
        <end position="155"/>
    </location>
</feature>
<keyword evidence="3" id="KW-0731">Sigma factor</keyword>
<accession>A0A089LCD1</accession>
<keyword evidence="8" id="KW-1185">Reference proteome</keyword>
<evidence type="ECO:0000256" key="3">
    <source>
        <dbReference type="ARBA" id="ARBA00023082"/>
    </source>
</evidence>
<dbReference type="InterPro" id="IPR036388">
    <property type="entry name" value="WH-like_DNA-bd_sf"/>
</dbReference>
<dbReference type="InterPro" id="IPR013325">
    <property type="entry name" value="RNA_pol_sigma_r2"/>
</dbReference>
<evidence type="ECO:0000259" key="5">
    <source>
        <dbReference type="Pfam" id="PF04542"/>
    </source>
</evidence>
<dbReference type="AlphaFoldDB" id="A0A089LCD1"/>
<dbReference type="HOGENOM" id="CLU_047691_3_1_9"/>
<dbReference type="Gene3D" id="1.10.1740.10">
    <property type="match status" value="1"/>
</dbReference>
<dbReference type="SUPFAM" id="SSF88946">
    <property type="entry name" value="Sigma2 domain of RNA polymerase sigma factors"/>
    <property type="match status" value="1"/>
</dbReference>
<dbReference type="GO" id="GO:0006352">
    <property type="term" value="P:DNA-templated transcription initiation"/>
    <property type="evidence" value="ECO:0007669"/>
    <property type="project" value="InterPro"/>
</dbReference>
<evidence type="ECO:0000313" key="8">
    <source>
        <dbReference type="Proteomes" id="UP000029518"/>
    </source>
</evidence>
<name>A0A089LCD1_PAEBO</name>
<dbReference type="InterPro" id="IPR013249">
    <property type="entry name" value="RNA_pol_sigma70_r4_t2"/>
</dbReference>
<keyword evidence="2" id="KW-0805">Transcription regulation</keyword>
<dbReference type="PANTHER" id="PTHR43133">
    <property type="entry name" value="RNA POLYMERASE ECF-TYPE SIGMA FACTO"/>
    <property type="match status" value="1"/>
</dbReference>